<dbReference type="SUPFAM" id="SSF54909">
    <property type="entry name" value="Dimeric alpha+beta barrel"/>
    <property type="match status" value="1"/>
</dbReference>
<dbReference type="PROSITE" id="PS51725">
    <property type="entry name" value="ABM"/>
    <property type="match status" value="1"/>
</dbReference>
<keyword evidence="2" id="KW-0503">Monooxygenase</keyword>
<dbReference type="OrthoDB" id="9812192at2"/>
<dbReference type="Pfam" id="PF03992">
    <property type="entry name" value="ABM"/>
    <property type="match status" value="1"/>
</dbReference>
<evidence type="ECO:0000313" key="3">
    <source>
        <dbReference type="Proteomes" id="UP000234503"/>
    </source>
</evidence>
<dbReference type="Gene3D" id="3.30.70.100">
    <property type="match status" value="1"/>
</dbReference>
<dbReference type="RefSeq" id="WP_101825190.1">
    <property type="nucleotide sequence ID" value="NZ_PJZH01000013.1"/>
</dbReference>
<reference evidence="2 3" key="1">
    <citation type="submission" date="2017-12" db="EMBL/GenBank/DDBJ databases">
        <title>Characterization of six clinical isolates of Enterochimera gen. nov., a novel genus of the Yersiniaciae family and the three species Enterochimera arupensis sp. nov., Enterochimera coloradensis sp. nov, and Enterochimera californica sp. nov.</title>
        <authorList>
            <person name="Rossi A."/>
            <person name="Fisher M."/>
        </authorList>
    </citation>
    <scope>NUCLEOTIDE SEQUENCE [LARGE SCALE GENOMIC DNA]</scope>
    <source>
        <strain evidence="3">2016-Iso4</strain>
    </source>
</reference>
<dbReference type="AlphaFoldDB" id="A0A2N5E0K9"/>
<dbReference type="GO" id="GO:0004497">
    <property type="term" value="F:monooxygenase activity"/>
    <property type="evidence" value="ECO:0007669"/>
    <property type="project" value="UniProtKB-KW"/>
</dbReference>
<name>A0A2N5E0K9_9GAMM</name>
<dbReference type="Proteomes" id="UP000234503">
    <property type="component" value="Unassembled WGS sequence"/>
</dbReference>
<gene>
    <name evidence="2" type="ORF">CYR32_13410</name>
</gene>
<comment type="caution">
    <text evidence="2">The sequence shown here is derived from an EMBL/GenBank/DDBJ whole genome shotgun (WGS) entry which is preliminary data.</text>
</comment>
<dbReference type="InterPro" id="IPR007138">
    <property type="entry name" value="ABM_dom"/>
</dbReference>
<proteinExistence type="predicted"/>
<sequence>MITVIAEIKVRPGRREAVLEQINALLPTVRAEQGCGSYVPMIDFNGQVPWRKTAPDSIFMLEEWESLNHLEQHQQQAHMHHHREAIKQDVQEVVIHILDKP</sequence>
<dbReference type="InterPro" id="IPR011008">
    <property type="entry name" value="Dimeric_a/b-barrel"/>
</dbReference>
<protein>
    <submittedName>
        <fullName evidence="2">Antibiotic biosynthesis monooxygenase</fullName>
    </submittedName>
</protein>
<keyword evidence="3" id="KW-1185">Reference proteome</keyword>
<dbReference type="GO" id="GO:0005829">
    <property type="term" value="C:cytosol"/>
    <property type="evidence" value="ECO:0007669"/>
    <property type="project" value="TreeGrafter"/>
</dbReference>
<dbReference type="InterPro" id="IPR050744">
    <property type="entry name" value="AI-2_Isomerase_LsrG"/>
</dbReference>
<evidence type="ECO:0000259" key="1">
    <source>
        <dbReference type="PROSITE" id="PS51725"/>
    </source>
</evidence>
<dbReference type="EMBL" id="PJZH01000013">
    <property type="protein sequence ID" value="PLR33758.1"/>
    <property type="molecule type" value="Genomic_DNA"/>
</dbReference>
<accession>A0A2N5E0K9</accession>
<organism evidence="2 3">
    <name type="scientific">Chimaeribacter coloradensis</name>
    <dbReference type="NCBI Taxonomy" id="2060068"/>
    <lineage>
        <taxon>Bacteria</taxon>
        <taxon>Pseudomonadati</taxon>
        <taxon>Pseudomonadota</taxon>
        <taxon>Gammaproteobacteria</taxon>
        <taxon>Enterobacterales</taxon>
        <taxon>Yersiniaceae</taxon>
        <taxon>Chimaeribacter</taxon>
    </lineage>
</organism>
<evidence type="ECO:0000313" key="2">
    <source>
        <dbReference type="EMBL" id="PLR33758.1"/>
    </source>
</evidence>
<feature type="domain" description="ABM" evidence="1">
    <location>
        <begin position="2"/>
        <end position="98"/>
    </location>
</feature>
<dbReference type="PANTHER" id="PTHR33336">
    <property type="entry name" value="QUINOL MONOOXYGENASE YGIN-RELATED"/>
    <property type="match status" value="1"/>
</dbReference>
<keyword evidence="2" id="KW-0560">Oxidoreductase</keyword>
<dbReference type="PANTHER" id="PTHR33336:SF3">
    <property type="entry name" value="ABM DOMAIN-CONTAINING PROTEIN"/>
    <property type="match status" value="1"/>
</dbReference>